<name>A0A402B5E4_9CHLR</name>
<protein>
    <submittedName>
        <fullName evidence="1">Uncharacterized protein</fullName>
    </submittedName>
</protein>
<proteinExistence type="predicted"/>
<dbReference type="Proteomes" id="UP000287171">
    <property type="component" value="Unassembled WGS sequence"/>
</dbReference>
<dbReference type="EMBL" id="BIFT01000001">
    <property type="protein sequence ID" value="GCE26571.1"/>
    <property type="molecule type" value="Genomic_DNA"/>
</dbReference>
<keyword evidence="2" id="KW-1185">Reference proteome</keyword>
<evidence type="ECO:0000313" key="1">
    <source>
        <dbReference type="EMBL" id="GCE26571.1"/>
    </source>
</evidence>
<comment type="caution">
    <text evidence="1">The sequence shown here is derived from an EMBL/GenBank/DDBJ whole genome shotgun (WGS) entry which is preliminary data.</text>
</comment>
<evidence type="ECO:0000313" key="2">
    <source>
        <dbReference type="Proteomes" id="UP000287171"/>
    </source>
</evidence>
<dbReference type="OrthoDB" id="148219at2"/>
<dbReference type="RefSeq" id="WP_126627008.1">
    <property type="nucleotide sequence ID" value="NZ_BIFT01000001.1"/>
</dbReference>
<reference evidence="2" key="1">
    <citation type="submission" date="2018-12" db="EMBL/GenBank/DDBJ databases">
        <title>Tengunoibacter tsumagoiensis gen. nov., sp. nov., Dictyobacter kobayashii sp. nov., D. alpinus sp. nov., and D. joshuensis sp. nov. and description of Dictyobacteraceae fam. nov. within the order Ktedonobacterales isolated from Tengu-no-mugimeshi.</title>
        <authorList>
            <person name="Wang C.M."/>
            <person name="Zheng Y."/>
            <person name="Sakai Y."/>
            <person name="Toyoda A."/>
            <person name="Minakuchi Y."/>
            <person name="Abe K."/>
            <person name="Yokota A."/>
            <person name="Yabe S."/>
        </authorList>
    </citation>
    <scope>NUCLEOTIDE SEQUENCE [LARGE SCALE GENOMIC DNA]</scope>
    <source>
        <strain evidence="2">Uno16</strain>
    </source>
</reference>
<sequence>MELWTHPDEYNGTQTGAVENGQVAATRSIRRLTDRAILSLLRHWLLDAYVADYCRSLGAMRIFRRCYWIDALGGYTPKSLHVPSMPTETDSTKGKKRQKSATAAVPAALQPITALAQSLAQESRPIALQSLLLTAGSGPRRAVKEAKKASEQALSWPKEGGILASSWLESAPTLLTELEQAPAIFLLDPLGAAIFSYEDLLPLYKRTAPTELFFLIAHKQIELRLQEAHSKVGQAQALTALLRSDRWKTLASKQGDEVNKGFLKLFITSMRRHFLWSPQAIDLPVQSGPASITSLPYTLIYATRRPESLLIMNDALCHYRRNTYQQSYQGVLSEEWFAQQEQKHRDEDLLQLSREIPQQGIALRIRRWPDLRQQLLLNNFGHFTQQEYDQCMLQLIARQEVRCAWRQANGDNGTRVPGNEDTLIWR</sequence>
<accession>A0A402B5E4</accession>
<dbReference type="AlphaFoldDB" id="A0A402B5E4"/>
<organism evidence="1 2">
    <name type="scientific">Dictyobacter alpinus</name>
    <dbReference type="NCBI Taxonomy" id="2014873"/>
    <lineage>
        <taxon>Bacteria</taxon>
        <taxon>Bacillati</taxon>
        <taxon>Chloroflexota</taxon>
        <taxon>Ktedonobacteria</taxon>
        <taxon>Ktedonobacterales</taxon>
        <taxon>Dictyobacteraceae</taxon>
        <taxon>Dictyobacter</taxon>
    </lineage>
</organism>
<gene>
    <name evidence="1" type="ORF">KDA_20550</name>
</gene>